<dbReference type="PANTHER" id="PTHR46928">
    <property type="entry name" value="MESENCHYME-SPECIFIC CELL SURFACE GLYCOPROTEIN"/>
    <property type="match status" value="1"/>
</dbReference>
<sequence length="151" mass="16104">MAHVIDSGDELERRASQLYPNTFNGDCSNGNQSPTQQVEERSPYMGPEPGARALGVVGTTPVLIVGSRNGVIYVFKMRGVSADFESAHREGSTNDIWNNLYAIEAAGDQIISDMGFVGAGNSPSGTPFVYVIVQATGSLSVYNVVDVPDIF</sequence>
<evidence type="ECO:0000256" key="1">
    <source>
        <dbReference type="SAM" id="MobiDB-lite"/>
    </source>
</evidence>
<name>A0A8W8JPZ9_MAGGI</name>
<organism evidence="2 3">
    <name type="scientific">Magallana gigas</name>
    <name type="common">Pacific oyster</name>
    <name type="synonym">Crassostrea gigas</name>
    <dbReference type="NCBI Taxonomy" id="29159"/>
    <lineage>
        <taxon>Eukaryota</taxon>
        <taxon>Metazoa</taxon>
        <taxon>Spiralia</taxon>
        <taxon>Lophotrochozoa</taxon>
        <taxon>Mollusca</taxon>
        <taxon>Bivalvia</taxon>
        <taxon>Autobranchia</taxon>
        <taxon>Pteriomorphia</taxon>
        <taxon>Ostreida</taxon>
        <taxon>Ostreoidea</taxon>
        <taxon>Ostreidae</taxon>
        <taxon>Magallana</taxon>
    </lineage>
</organism>
<proteinExistence type="predicted"/>
<evidence type="ECO:0000313" key="2">
    <source>
        <dbReference type="EnsemblMetazoa" id="G2042.1:cds"/>
    </source>
</evidence>
<dbReference type="Proteomes" id="UP000005408">
    <property type="component" value="Unassembled WGS sequence"/>
</dbReference>
<accession>A0A8W8JPZ9</accession>
<dbReference type="AlphaFoldDB" id="A0A8W8JPZ9"/>
<protein>
    <submittedName>
        <fullName evidence="2">Uncharacterized protein</fullName>
    </submittedName>
</protein>
<keyword evidence="3" id="KW-1185">Reference proteome</keyword>
<dbReference type="PANTHER" id="PTHR46928:SF1">
    <property type="entry name" value="MESENCHYME-SPECIFIC CELL SURFACE GLYCOPROTEIN"/>
    <property type="match status" value="1"/>
</dbReference>
<reference evidence="2" key="1">
    <citation type="submission" date="2022-08" db="UniProtKB">
        <authorList>
            <consortium name="EnsemblMetazoa"/>
        </authorList>
    </citation>
    <scope>IDENTIFICATION</scope>
    <source>
        <strain evidence="2">05x7-T-G4-1.051#20</strain>
    </source>
</reference>
<feature type="region of interest" description="Disordered" evidence="1">
    <location>
        <begin position="19"/>
        <end position="47"/>
    </location>
</feature>
<feature type="compositionally biased region" description="Polar residues" evidence="1">
    <location>
        <begin position="19"/>
        <end position="37"/>
    </location>
</feature>
<dbReference type="EnsemblMetazoa" id="G2042.1">
    <property type="protein sequence ID" value="G2042.1:cds"/>
    <property type="gene ID" value="G2042"/>
</dbReference>
<dbReference type="InterPro" id="IPR052956">
    <property type="entry name" value="Mesenchyme-surface_protein"/>
</dbReference>
<evidence type="ECO:0000313" key="3">
    <source>
        <dbReference type="Proteomes" id="UP000005408"/>
    </source>
</evidence>